<evidence type="ECO:0000313" key="2">
    <source>
        <dbReference type="EMBL" id="MXU91969.1"/>
    </source>
</evidence>
<sequence length="127" mass="14226">MHLKPPGELQFCRMPIAHSVQRTTCHTELVSTCKYESGALKGCLFCKIHISVQHFFEERTTVPYNGRINSPKSLRPFLTGEPCRGAVHLERRSGDVLTRELKSTGREGQPKAYTATRGKKAKKKKGG</sequence>
<dbReference type="AlphaFoldDB" id="A0A6B0UQB3"/>
<reference evidence="2" key="1">
    <citation type="submission" date="2019-12" db="EMBL/GenBank/DDBJ databases">
        <title>An insight into the sialome of adult female Ixodes ricinus ticks feeding for 6 days.</title>
        <authorList>
            <person name="Perner J."/>
            <person name="Ribeiro J.M.C."/>
        </authorList>
    </citation>
    <scope>NUCLEOTIDE SEQUENCE</scope>
    <source>
        <strain evidence="2">Semi-engorged</strain>
        <tissue evidence="2">Salivary glands</tissue>
    </source>
</reference>
<protein>
    <submittedName>
        <fullName evidence="2">Uncharacterized protein</fullName>
    </submittedName>
</protein>
<accession>A0A6B0UQB3</accession>
<organism evidence="2">
    <name type="scientific">Ixodes ricinus</name>
    <name type="common">Common tick</name>
    <name type="synonym">Acarus ricinus</name>
    <dbReference type="NCBI Taxonomy" id="34613"/>
    <lineage>
        <taxon>Eukaryota</taxon>
        <taxon>Metazoa</taxon>
        <taxon>Ecdysozoa</taxon>
        <taxon>Arthropoda</taxon>
        <taxon>Chelicerata</taxon>
        <taxon>Arachnida</taxon>
        <taxon>Acari</taxon>
        <taxon>Parasitiformes</taxon>
        <taxon>Ixodida</taxon>
        <taxon>Ixodoidea</taxon>
        <taxon>Ixodidae</taxon>
        <taxon>Ixodinae</taxon>
        <taxon>Ixodes</taxon>
    </lineage>
</organism>
<proteinExistence type="predicted"/>
<name>A0A6B0UQB3_IXORI</name>
<dbReference type="EMBL" id="GIFC01009886">
    <property type="protein sequence ID" value="MXU91969.1"/>
    <property type="molecule type" value="Transcribed_RNA"/>
</dbReference>
<feature type="region of interest" description="Disordered" evidence="1">
    <location>
        <begin position="94"/>
        <end position="127"/>
    </location>
</feature>
<feature type="compositionally biased region" description="Basic and acidic residues" evidence="1">
    <location>
        <begin position="94"/>
        <end position="109"/>
    </location>
</feature>
<feature type="compositionally biased region" description="Basic residues" evidence="1">
    <location>
        <begin position="117"/>
        <end position="127"/>
    </location>
</feature>
<evidence type="ECO:0000256" key="1">
    <source>
        <dbReference type="SAM" id="MobiDB-lite"/>
    </source>
</evidence>